<name>A0A446CB80_9BURK</name>
<accession>A0A446CB80</accession>
<evidence type="ECO:0000313" key="2">
    <source>
        <dbReference type="Proteomes" id="UP000289184"/>
    </source>
</evidence>
<organism evidence="1 2">
    <name type="scientific">Achromobacter agilis</name>
    <dbReference type="NCBI Taxonomy" id="1353888"/>
    <lineage>
        <taxon>Bacteria</taxon>
        <taxon>Pseudomonadati</taxon>
        <taxon>Pseudomonadota</taxon>
        <taxon>Betaproteobacteria</taxon>
        <taxon>Burkholderiales</taxon>
        <taxon>Alcaligenaceae</taxon>
        <taxon>Achromobacter</taxon>
    </lineage>
</organism>
<sequence>MRATIQICSGCFIPLWKGKQFVANFASFDSASDIIEQFSAIREPPTAQVANEKSIGEVGYLSLHDPQVEYLALFISNEQMTWASIDAVDAPR</sequence>
<dbReference type="AlphaFoldDB" id="A0A446CB80"/>
<evidence type="ECO:0000313" key="1">
    <source>
        <dbReference type="EMBL" id="SSW65080.1"/>
    </source>
</evidence>
<keyword evidence="2" id="KW-1185">Reference proteome</keyword>
<protein>
    <submittedName>
        <fullName evidence="1">Uncharacterized protein</fullName>
    </submittedName>
</protein>
<dbReference type="Proteomes" id="UP000289184">
    <property type="component" value="Unassembled WGS sequence"/>
</dbReference>
<dbReference type="EMBL" id="UFQB01000006">
    <property type="protein sequence ID" value="SSW65080.1"/>
    <property type="molecule type" value="Genomic_DNA"/>
</dbReference>
<proteinExistence type="predicted"/>
<gene>
    <name evidence="1" type="ORF">AGI3411_01964</name>
</gene>
<reference evidence="1 2" key="1">
    <citation type="submission" date="2018-07" db="EMBL/GenBank/DDBJ databases">
        <authorList>
            <person name="Peeters C."/>
        </authorList>
    </citation>
    <scope>NUCLEOTIDE SEQUENCE [LARGE SCALE GENOMIC DNA]</scope>
    <source>
        <strain evidence="1 2">LMG 3411</strain>
    </source>
</reference>